<dbReference type="Proteomes" id="UP000029500">
    <property type="component" value="Chromosome"/>
</dbReference>
<reference evidence="1 2" key="1">
    <citation type="submission" date="2014-08" db="EMBL/GenBank/DDBJ databases">
        <title>Comparative genomics of the Paenibacillus odorifer group.</title>
        <authorList>
            <person name="den Bakker H.C."/>
            <person name="Tsai Y.-C."/>
            <person name="Martin N."/>
            <person name="Korlach J."/>
            <person name="Wiedmann M."/>
        </authorList>
    </citation>
    <scope>NUCLEOTIDE SEQUENCE [LARGE SCALE GENOMIC DNA]</scope>
    <source>
        <strain evidence="1 2">DSM 15220</strain>
    </source>
</reference>
<gene>
    <name evidence="1" type="ORF">PGRAT_25025</name>
</gene>
<dbReference type="AlphaFoldDB" id="A0A089MGA9"/>
<dbReference type="KEGG" id="pgm:PGRAT_25025"/>
<evidence type="ECO:0008006" key="3">
    <source>
        <dbReference type="Google" id="ProtNLM"/>
    </source>
</evidence>
<dbReference type="RefSeq" id="WP_025707492.1">
    <property type="nucleotide sequence ID" value="NZ_CP009287.1"/>
</dbReference>
<proteinExistence type="predicted"/>
<evidence type="ECO:0000313" key="2">
    <source>
        <dbReference type="Proteomes" id="UP000029500"/>
    </source>
</evidence>
<protein>
    <recommendedName>
        <fullName evidence="3">Thioredoxin domain-containing protein</fullName>
    </recommendedName>
</protein>
<organism evidence="1 2">
    <name type="scientific">Paenibacillus graminis</name>
    <dbReference type="NCBI Taxonomy" id="189425"/>
    <lineage>
        <taxon>Bacteria</taxon>
        <taxon>Bacillati</taxon>
        <taxon>Bacillota</taxon>
        <taxon>Bacilli</taxon>
        <taxon>Bacillales</taxon>
        <taxon>Paenibacillaceae</taxon>
        <taxon>Paenibacillus</taxon>
    </lineage>
</organism>
<keyword evidence="2" id="KW-1185">Reference proteome</keyword>
<evidence type="ECO:0000313" key="1">
    <source>
        <dbReference type="EMBL" id="AIQ70533.1"/>
    </source>
</evidence>
<name>A0A089MGA9_9BACL</name>
<accession>A0A089MGA9</accession>
<dbReference type="EMBL" id="CP009287">
    <property type="protein sequence ID" value="AIQ70533.1"/>
    <property type="molecule type" value="Genomic_DNA"/>
</dbReference>
<dbReference type="HOGENOM" id="CLU_1883694_0_0_9"/>
<sequence length="135" mass="15749">MIFSKLHETQTERWDSKEVLKLIQAEDLFKKFDSLLFLSMYCLTCMNILSSYEDNQQFFTDHKILLVLDCGDYGAMAAIKELYRISGPMTGTYETVSLQKLSQYKMPYVIKLNHSSVPNFIKIESWNELIKKIGD</sequence>